<proteinExistence type="predicted"/>
<evidence type="ECO:0000256" key="3">
    <source>
        <dbReference type="ARBA" id="ARBA00022833"/>
    </source>
</evidence>
<dbReference type="Gene3D" id="2.30.29.30">
    <property type="entry name" value="Pleckstrin-homology domain (PH domain)/Phosphotyrosine-binding domain (PTB)"/>
    <property type="match status" value="1"/>
</dbReference>
<feature type="region of interest" description="Disordered" evidence="6">
    <location>
        <begin position="52"/>
        <end position="72"/>
    </location>
</feature>
<evidence type="ECO:0000256" key="5">
    <source>
        <dbReference type="ARBA" id="ARBA00048679"/>
    </source>
</evidence>
<keyword evidence="2" id="KW-0479">Metal-binding</keyword>
<evidence type="ECO:0000259" key="7">
    <source>
        <dbReference type="PROSITE" id="PS50003"/>
    </source>
</evidence>
<evidence type="ECO:0000256" key="2">
    <source>
        <dbReference type="ARBA" id="ARBA00022723"/>
    </source>
</evidence>
<dbReference type="GO" id="GO:0005737">
    <property type="term" value="C:cytoplasm"/>
    <property type="evidence" value="ECO:0007669"/>
    <property type="project" value="TreeGrafter"/>
</dbReference>
<evidence type="ECO:0000256" key="1">
    <source>
        <dbReference type="ARBA" id="ARBA00022553"/>
    </source>
</evidence>
<keyword evidence="9" id="KW-0808">Transferase</keyword>
<comment type="catalytic activity">
    <reaction evidence="5">
        <text>L-seryl-[protein] + ATP = O-phospho-L-seryl-[protein] + ADP + H(+)</text>
        <dbReference type="Rhea" id="RHEA:17989"/>
        <dbReference type="Rhea" id="RHEA-COMP:9863"/>
        <dbReference type="Rhea" id="RHEA-COMP:11604"/>
        <dbReference type="ChEBI" id="CHEBI:15378"/>
        <dbReference type="ChEBI" id="CHEBI:29999"/>
        <dbReference type="ChEBI" id="CHEBI:30616"/>
        <dbReference type="ChEBI" id="CHEBI:83421"/>
        <dbReference type="ChEBI" id="CHEBI:456216"/>
        <dbReference type="EC" id="2.7.11.1"/>
    </reaction>
</comment>
<accession>A0A8J5CQC5</accession>
<keyword evidence="10" id="KW-1185">Reference proteome</keyword>
<dbReference type="InterPro" id="IPR002219">
    <property type="entry name" value="PKC_DAG/PE"/>
</dbReference>
<dbReference type="PROSITE" id="PS50003">
    <property type="entry name" value="PH_DOMAIN"/>
    <property type="match status" value="1"/>
</dbReference>
<evidence type="ECO:0000313" key="10">
    <source>
        <dbReference type="Proteomes" id="UP000770661"/>
    </source>
</evidence>
<reference evidence="9" key="1">
    <citation type="submission" date="2020-07" db="EMBL/GenBank/DDBJ databases">
        <title>The High-quality genome of the commercially important snow crab, Chionoecetes opilio.</title>
        <authorList>
            <person name="Jeong J.-H."/>
            <person name="Ryu S."/>
        </authorList>
    </citation>
    <scope>NUCLEOTIDE SEQUENCE</scope>
    <source>
        <strain evidence="9">MADBK_172401_WGS</strain>
        <tissue evidence="9">Digestive gland</tissue>
    </source>
</reference>
<gene>
    <name evidence="9" type="primary">CIT_0</name>
    <name evidence="9" type="ORF">GWK47_052008</name>
</gene>
<feature type="compositionally biased region" description="Basic and acidic residues" evidence="6">
    <location>
        <begin position="58"/>
        <end position="72"/>
    </location>
</feature>
<dbReference type="PANTHER" id="PTHR22988">
    <property type="entry name" value="MYOTONIC DYSTROPHY S/T KINASE-RELATED"/>
    <property type="match status" value="1"/>
</dbReference>
<keyword evidence="9" id="KW-0418">Kinase</keyword>
<dbReference type="Proteomes" id="UP000770661">
    <property type="component" value="Unassembled WGS sequence"/>
</dbReference>
<dbReference type="EMBL" id="JACEEZ010015694">
    <property type="protein sequence ID" value="KAG0718654.1"/>
    <property type="molecule type" value="Genomic_DNA"/>
</dbReference>
<dbReference type="GO" id="GO:0005856">
    <property type="term" value="C:cytoskeleton"/>
    <property type="evidence" value="ECO:0007669"/>
    <property type="project" value="TreeGrafter"/>
</dbReference>
<dbReference type="InterPro" id="IPR050839">
    <property type="entry name" value="Rho-assoc_Ser/Thr_Kinase"/>
</dbReference>
<evidence type="ECO:0000256" key="6">
    <source>
        <dbReference type="SAM" id="MobiDB-lite"/>
    </source>
</evidence>
<dbReference type="GO" id="GO:0031032">
    <property type="term" value="P:actomyosin structure organization"/>
    <property type="evidence" value="ECO:0007669"/>
    <property type="project" value="TreeGrafter"/>
</dbReference>
<feature type="domain" description="Phorbol-ester/DAG-type" evidence="8">
    <location>
        <begin position="1"/>
        <end position="41"/>
    </location>
</feature>
<dbReference type="InterPro" id="IPR011993">
    <property type="entry name" value="PH-like_dom_sf"/>
</dbReference>
<dbReference type="GO" id="GO:0004674">
    <property type="term" value="F:protein serine/threonine kinase activity"/>
    <property type="evidence" value="ECO:0007669"/>
    <property type="project" value="UniProtKB-EC"/>
</dbReference>
<dbReference type="Gene3D" id="3.30.60.20">
    <property type="match status" value="1"/>
</dbReference>
<dbReference type="Pfam" id="PF00169">
    <property type="entry name" value="PH"/>
    <property type="match status" value="1"/>
</dbReference>
<dbReference type="PROSITE" id="PS50081">
    <property type="entry name" value="ZF_DAG_PE_2"/>
    <property type="match status" value="1"/>
</dbReference>
<sequence length="238" mass="25929">MHGGRCAGCLGSIPFARSAAKCHECGTTAHIKCSQELPSTCGLPMQFAEHLSKGRTTHSPEKRTSSSSDPRHVLQGWLKMPKSDKSFWESCYISLEKEAVLVYSCEPSSSTQPQARVSLTQPGCSTTVMSTVPRSELPNTTSVDLPYILKVEIRAKTAQGPSETLYLMTTNFEEKQTWVTALESVVAQLAKEEGNGGAEEEYIQADCLLALDQPSPLDVNTMVFLNQAVSGNLDNRNI</sequence>
<dbReference type="OrthoDB" id="5919042at2759"/>
<dbReference type="SUPFAM" id="SSF50729">
    <property type="entry name" value="PH domain-like"/>
    <property type="match status" value="1"/>
</dbReference>
<dbReference type="GO" id="GO:0046872">
    <property type="term" value="F:metal ion binding"/>
    <property type="evidence" value="ECO:0007669"/>
    <property type="project" value="UniProtKB-KW"/>
</dbReference>
<comment type="caution">
    <text evidence="9">The sequence shown here is derived from an EMBL/GenBank/DDBJ whole genome shotgun (WGS) entry which is preliminary data.</text>
</comment>
<dbReference type="AlphaFoldDB" id="A0A8J5CQC5"/>
<protein>
    <submittedName>
        <fullName evidence="9">Citron Rho-interacting kinase</fullName>
    </submittedName>
</protein>
<keyword evidence="1" id="KW-0597">Phosphoprotein</keyword>
<evidence type="ECO:0000259" key="8">
    <source>
        <dbReference type="PROSITE" id="PS50081"/>
    </source>
</evidence>
<dbReference type="PANTHER" id="PTHR22988:SF71">
    <property type="entry name" value="CITRON RHO-INTERACTING KINASE"/>
    <property type="match status" value="1"/>
</dbReference>
<evidence type="ECO:0000256" key="4">
    <source>
        <dbReference type="ARBA" id="ARBA00047899"/>
    </source>
</evidence>
<name>A0A8J5CQC5_CHIOP</name>
<dbReference type="InterPro" id="IPR046349">
    <property type="entry name" value="C1-like_sf"/>
</dbReference>
<dbReference type="InterPro" id="IPR001849">
    <property type="entry name" value="PH_domain"/>
</dbReference>
<dbReference type="SMART" id="SM00233">
    <property type="entry name" value="PH"/>
    <property type="match status" value="1"/>
</dbReference>
<keyword evidence="3" id="KW-0862">Zinc</keyword>
<evidence type="ECO:0000313" key="9">
    <source>
        <dbReference type="EMBL" id="KAG0718654.1"/>
    </source>
</evidence>
<organism evidence="9 10">
    <name type="scientific">Chionoecetes opilio</name>
    <name type="common">Atlantic snow crab</name>
    <name type="synonym">Cancer opilio</name>
    <dbReference type="NCBI Taxonomy" id="41210"/>
    <lineage>
        <taxon>Eukaryota</taxon>
        <taxon>Metazoa</taxon>
        <taxon>Ecdysozoa</taxon>
        <taxon>Arthropoda</taxon>
        <taxon>Crustacea</taxon>
        <taxon>Multicrustacea</taxon>
        <taxon>Malacostraca</taxon>
        <taxon>Eumalacostraca</taxon>
        <taxon>Eucarida</taxon>
        <taxon>Decapoda</taxon>
        <taxon>Pleocyemata</taxon>
        <taxon>Brachyura</taxon>
        <taxon>Eubrachyura</taxon>
        <taxon>Majoidea</taxon>
        <taxon>Majidae</taxon>
        <taxon>Chionoecetes</taxon>
    </lineage>
</organism>
<dbReference type="SUPFAM" id="SSF57889">
    <property type="entry name" value="Cysteine-rich domain"/>
    <property type="match status" value="1"/>
</dbReference>
<comment type="catalytic activity">
    <reaction evidence="4">
        <text>L-threonyl-[protein] + ATP = O-phospho-L-threonyl-[protein] + ADP + H(+)</text>
        <dbReference type="Rhea" id="RHEA:46608"/>
        <dbReference type="Rhea" id="RHEA-COMP:11060"/>
        <dbReference type="Rhea" id="RHEA-COMP:11605"/>
        <dbReference type="ChEBI" id="CHEBI:15378"/>
        <dbReference type="ChEBI" id="CHEBI:30013"/>
        <dbReference type="ChEBI" id="CHEBI:30616"/>
        <dbReference type="ChEBI" id="CHEBI:61977"/>
        <dbReference type="ChEBI" id="CHEBI:456216"/>
        <dbReference type="EC" id="2.7.11.1"/>
    </reaction>
</comment>
<feature type="domain" description="PH" evidence="7">
    <location>
        <begin position="71"/>
        <end position="187"/>
    </location>
</feature>